<dbReference type="Proteomes" id="UP001165060">
    <property type="component" value="Unassembled WGS sequence"/>
</dbReference>
<name>A0ABQ6MK15_9STRA</name>
<protein>
    <submittedName>
        <fullName evidence="10">Uncharacterized protein</fullName>
    </submittedName>
</protein>
<dbReference type="InterPro" id="IPR007512">
    <property type="entry name" value="Mic10"/>
</dbReference>
<evidence type="ECO:0000313" key="10">
    <source>
        <dbReference type="EMBL" id="GMI27949.1"/>
    </source>
</evidence>
<evidence type="ECO:0000256" key="1">
    <source>
        <dbReference type="ARBA" id="ARBA00002689"/>
    </source>
</evidence>
<reference evidence="10 11" key="1">
    <citation type="journal article" date="2023" name="Commun. Biol.">
        <title>Genome analysis of Parmales, the sister group of diatoms, reveals the evolutionary specialization of diatoms from phago-mixotrophs to photoautotrophs.</title>
        <authorList>
            <person name="Ban H."/>
            <person name="Sato S."/>
            <person name="Yoshikawa S."/>
            <person name="Yamada K."/>
            <person name="Nakamura Y."/>
            <person name="Ichinomiya M."/>
            <person name="Sato N."/>
            <person name="Blanc-Mathieu R."/>
            <person name="Endo H."/>
            <person name="Kuwata A."/>
            <person name="Ogata H."/>
        </authorList>
    </citation>
    <scope>NUCLEOTIDE SEQUENCE [LARGE SCALE GENOMIC DNA]</scope>
</reference>
<keyword evidence="4 9" id="KW-0812">Transmembrane</keyword>
<keyword evidence="7" id="KW-0496">Mitochondrion</keyword>
<dbReference type="Pfam" id="PF04418">
    <property type="entry name" value="DUF543"/>
    <property type="match status" value="1"/>
</dbReference>
<keyword evidence="5" id="KW-0999">Mitochondrion inner membrane</keyword>
<keyword evidence="6 9" id="KW-1133">Transmembrane helix</keyword>
<evidence type="ECO:0000256" key="3">
    <source>
        <dbReference type="ARBA" id="ARBA00006792"/>
    </source>
</evidence>
<evidence type="ECO:0000256" key="6">
    <source>
        <dbReference type="ARBA" id="ARBA00022989"/>
    </source>
</evidence>
<proteinExistence type="inferred from homology"/>
<sequence>MPKPVPSEYIVDSTFRTGLSLSLTNVLAGFAVGGLASVVLVRGGGAGRKAVAGFGAGAGLGSAWAKVSGEVEALWK</sequence>
<evidence type="ECO:0000256" key="2">
    <source>
        <dbReference type="ARBA" id="ARBA00004273"/>
    </source>
</evidence>
<comment type="caution">
    <text evidence="10">The sequence shown here is derived from an EMBL/GenBank/DDBJ whole genome shotgun (WGS) entry which is preliminary data.</text>
</comment>
<comment type="similarity">
    <text evidence="3">Belongs to the MICOS complex subunit Mic10 family.</text>
</comment>
<comment type="function">
    <text evidence="1">Component of the MICOS complex, a large protein complex of the mitochondrial inner membrane that plays crucial roles in the maintenance of crista junctions, inner membrane architecture, and formation of contact sites to the outer membrane.</text>
</comment>
<organism evidence="10 11">
    <name type="scientific">Tetraparma gracilis</name>
    <dbReference type="NCBI Taxonomy" id="2962635"/>
    <lineage>
        <taxon>Eukaryota</taxon>
        <taxon>Sar</taxon>
        <taxon>Stramenopiles</taxon>
        <taxon>Ochrophyta</taxon>
        <taxon>Bolidophyceae</taxon>
        <taxon>Parmales</taxon>
        <taxon>Triparmaceae</taxon>
        <taxon>Tetraparma</taxon>
    </lineage>
</organism>
<evidence type="ECO:0000256" key="9">
    <source>
        <dbReference type="SAM" id="Phobius"/>
    </source>
</evidence>
<evidence type="ECO:0000256" key="5">
    <source>
        <dbReference type="ARBA" id="ARBA00022792"/>
    </source>
</evidence>
<evidence type="ECO:0000256" key="4">
    <source>
        <dbReference type="ARBA" id="ARBA00022692"/>
    </source>
</evidence>
<accession>A0ABQ6MK15</accession>
<evidence type="ECO:0000256" key="7">
    <source>
        <dbReference type="ARBA" id="ARBA00023128"/>
    </source>
</evidence>
<evidence type="ECO:0000313" key="11">
    <source>
        <dbReference type="Proteomes" id="UP001165060"/>
    </source>
</evidence>
<dbReference type="EMBL" id="BRYB01004247">
    <property type="protein sequence ID" value="GMI27949.1"/>
    <property type="molecule type" value="Genomic_DNA"/>
</dbReference>
<gene>
    <name evidence="10" type="ORF">TeGR_g5796</name>
</gene>
<comment type="subcellular location">
    <subcellularLocation>
        <location evidence="2">Mitochondrion inner membrane</location>
    </subcellularLocation>
</comment>
<keyword evidence="11" id="KW-1185">Reference proteome</keyword>
<keyword evidence="8 9" id="KW-0472">Membrane</keyword>
<feature type="transmembrane region" description="Helical" evidence="9">
    <location>
        <begin position="20"/>
        <end position="41"/>
    </location>
</feature>
<evidence type="ECO:0000256" key="8">
    <source>
        <dbReference type="ARBA" id="ARBA00023136"/>
    </source>
</evidence>